<feature type="compositionally biased region" description="Polar residues" evidence="1">
    <location>
        <begin position="218"/>
        <end position="230"/>
    </location>
</feature>
<feature type="region of interest" description="Disordered" evidence="1">
    <location>
        <begin position="218"/>
        <end position="268"/>
    </location>
</feature>
<feature type="compositionally biased region" description="Polar residues" evidence="1">
    <location>
        <begin position="250"/>
        <end position="260"/>
    </location>
</feature>
<feature type="compositionally biased region" description="Low complexity" evidence="1">
    <location>
        <begin position="238"/>
        <end position="249"/>
    </location>
</feature>
<protein>
    <submittedName>
        <fullName evidence="3">Uncharacterized protein</fullName>
    </submittedName>
</protein>
<reference evidence="3" key="1">
    <citation type="journal article" date="2023" name="Mol. Phylogenet. Evol.">
        <title>Genome-scale phylogeny and comparative genomics of the fungal order Sordariales.</title>
        <authorList>
            <person name="Hensen N."/>
            <person name="Bonometti L."/>
            <person name="Westerberg I."/>
            <person name="Brannstrom I.O."/>
            <person name="Guillou S."/>
            <person name="Cros-Aarteil S."/>
            <person name="Calhoun S."/>
            <person name="Haridas S."/>
            <person name="Kuo A."/>
            <person name="Mondo S."/>
            <person name="Pangilinan J."/>
            <person name="Riley R."/>
            <person name="LaButti K."/>
            <person name="Andreopoulos B."/>
            <person name="Lipzen A."/>
            <person name="Chen C."/>
            <person name="Yan M."/>
            <person name="Daum C."/>
            <person name="Ng V."/>
            <person name="Clum A."/>
            <person name="Steindorff A."/>
            <person name="Ohm R.A."/>
            <person name="Martin F."/>
            <person name="Silar P."/>
            <person name="Natvig D.O."/>
            <person name="Lalanne C."/>
            <person name="Gautier V."/>
            <person name="Ament-Velasquez S.L."/>
            <person name="Kruys A."/>
            <person name="Hutchinson M.I."/>
            <person name="Powell A.J."/>
            <person name="Barry K."/>
            <person name="Miller A.N."/>
            <person name="Grigoriev I.V."/>
            <person name="Debuchy R."/>
            <person name="Gladieux P."/>
            <person name="Hiltunen Thoren M."/>
            <person name="Johannesson H."/>
        </authorList>
    </citation>
    <scope>NUCLEOTIDE SEQUENCE</scope>
    <source>
        <strain evidence="3">PSN293</strain>
    </source>
</reference>
<gene>
    <name evidence="3" type="ORF">QBC37DRAFT_402160</name>
</gene>
<dbReference type="AlphaFoldDB" id="A0AAN6Y3F1"/>
<feature type="transmembrane region" description="Helical" evidence="2">
    <location>
        <begin position="57"/>
        <end position="76"/>
    </location>
</feature>
<accession>A0AAN6Y3F1</accession>
<feature type="compositionally biased region" description="Basic and acidic residues" evidence="1">
    <location>
        <begin position="1"/>
        <end position="11"/>
    </location>
</feature>
<evidence type="ECO:0000313" key="3">
    <source>
        <dbReference type="EMBL" id="KAK4211769.1"/>
    </source>
</evidence>
<proteinExistence type="predicted"/>
<dbReference type="Proteomes" id="UP001301769">
    <property type="component" value="Unassembled WGS sequence"/>
</dbReference>
<keyword evidence="2" id="KW-0812">Transmembrane</keyword>
<evidence type="ECO:0000256" key="1">
    <source>
        <dbReference type="SAM" id="MobiDB-lite"/>
    </source>
</evidence>
<dbReference type="EMBL" id="MU858141">
    <property type="protein sequence ID" value="KAK4211769.1"/>
    <property type="molecule type" value="Genomic_DNA"/>
</dbReference>
<keyword evidence="2" id="KW-0472">Membrane</keyword>
<sequence length="324" mass="34070">MEAKQRNRDNQSDQDSNKPSSTPPPDHSPDDAGKPPARKSYLWGCIPDTKPMTIAQLIIVWGGTAVVLGILFLIMIQTPCEPGMGKAECPGWHADDKQVIGGLFETAATATKGADDTIRTIYSAKVSAHDSPSPDVVPAINEHETQPTALRNHFWPSHDDAEILGARHKPGMVHSVVAVTQGGGGLPNHEIKMRAKPSSTSIDLPGSVFITFTPSAVTTRPNTTATSTEDTLPPPDETSQPPVTPSPTSEISENDPQATTTGGGGDEYESTTTIVAVTTVEASGTGSEPGGTHTTKASVGSILRVESILEAVLVVLVVAFLRCQ</sequence>
<reference evidence="3" key="2">
    <citation type="submission" date="2023-05" db="EMBL/GenBank/DDBJ databases">
        <authorList>
            <consortium name="Lawrence Berkeley National Laboratory"/>
            <person name="Steindorff A."/>
            <person name="Hensen N."/>
            <person name="Bonometti L."/>
            <person name="Westerberg I."/>
            <person name="Brannstrom I.O."/>
            <person name="Guillou S."/>
            <person name="Cros-Aarteil S."/>
            <person name="Calhoun S."/>
            <person name="Haridas S."/>
            <person name="Kuo A."/>
            <person name="Mondo S."/>
            <person name="Pangilinan J."/>
            <person name="Riley R."/>
            <person name="Labutti K."/>
            <person name="Andreopoulos B."/>
            <person name="Lipzen A."/>
            <person name="Chen C."/>
            <person name="Yanf M."/>
            <person name="Daum C."/>
            <person name="Ng V."/>
            <person name="Clum A."/>
            <person name="Ohm R."/>
            <person name="Martin F."/>
            <person name="Silar P."/>
            <person name="Natvig D."/>
            <person name="Lalanne C."/>
            <person name="Gautier V."/>
            <person name="Ament-Velasquez S.L."/>
            <person name="Kruys A."/>
            <person name="Hutchinson M.I."/>
            <person name="Powell A.J."/>
            <person name="Barry K."/>
            <person name="Miller A.N."/>
            <person name="Grigoriev I.V."/>
            <person name="Debuchy R."/>
            <person name="Gladieux P."/>
            <person name="Thoren M.H."/>
            <person name="Johannesson H."/>
        </authorList>
    </citation>
    <scope>NUCLEOTIDE SEQUENCE</scope>
    <source>
        <strain evidence="3">PSN293</strain>
    </source>
</reference>
<organism evidence="3 4">
    <name type="scientific">Rhypophila decipiens</name>
    <dbReference type="NCBI Taxonomy" id="261697"/>
    <lineage>
        <taxon>Eukaryota</taxon>
        <taxon>Fungi</taxon>
        <taxon>Dikarya</taxon>
        <taxon>Ascomycota</taxon>
        <taxon>Pezizomycotina</taxon>
        <taxon>Sordariomycetes</taxon>
        <taxon>Sordariomycetidae</taxon>
        <taxon>Sordariales</taxon>
        <taxon>Naviculisporaceae</taxon>
        <taxon>Rhypophila</taxon>
    </lineage>
</organism>
<evidence type="ECO:0000313" key="4">
    <source>
        <dbReference type="Proteomes" id="UP001301769"/>
    </source>
</evidence>
<comment type="caution">
    <text evidence="3">The sequence shown here is derived from an EMBL/GenBank/DDBJ whole genome shotgun (WGS) entry which is preliminary data.</text>
</comment>
<keyword evidence="2" id="KW-1133">Transmembrane helix</keyword>
<keyword evidence="4" id="KW-1185">Reference proteome</keyword>
<evidence type="ECO:0000256" key="2">
    <source>
        <dbReference type="SAM" id="Phobius"/>
    </source>
</evidence>
<feature type="region of interest" description="Disordered" evidence="1">
    <location>
        <begin position="1"/>
        <end position="39"/>
    </location>
</feature>
<name>A0AAN6Y3F1_9PEZI</name>